<dbReference type="EMBL" id="JEMC01001559">
    <property type="protein sequence ID" value="KYF96270.1"/>
    <property type="molecule type" value="Genomic_DNA"/>
</dbReference>
<protein>
    <recommendedName>
        <fullName evidence="5">HEPN domain-containing protein</fullName>
    </recommendedName>
</protein>
<reference evidence="3 4" key="1">
    <citation type="submission" date="2014-02" db="EMBL/GenBank/DDBJ databases">
        <title>The small core and large imbalanced accessory genome model reveals a collaborative survival strategy of Sorangium cellulosum strains in nature.</title>
        <authorList>
            <person name="Han K."/>
            <person name="Peng R."/>
            <person name="Blom J."/>
            <person name="Li Y.-Z."/>
        </authorList>
    </citation>
    <scope>NUCLEOTIDE SEQUENCE [LARGE SCALE GENOMIC DNA]</scope>
    <source>
        <strain evidence="2 3">So0007-03</strain>
        <strain evidence="1 4">So0149</strain>
    </source>
</reference>
<evidence type="ECO:0000313" key="4">
    <source>
        <dbReference type="Proteomes" id="UP000075515"/>
    </source>
</evidence>
<evidence type="ECO:0008006" key="5">
    <source>
        <dbReference type="Google" id="ProtNLM"/>
    </source>
</evidence>
<organism evidence="2 3">
    <name type="scientific">Sorangium cellulosum</name>
    <name type="common">Polyangium cellulosum</name>
    <dbReference type="NCBI Taxonomy" id="56"/>
    <lineage>
        <taxon>Bacteria</taxon>
        <taxon>Pseudomonadati</taxon>
        <taxon>Myxococcota</taxon>
        <taxon>Polyangia</taxon>
        <taxon>Polyangiales</taxon>
        <taxon>Polyangiaceae</taxon>
        <taxon>Sorangium</taxon>
    </lineage>
</organism>
<gene>
    <name evidence="1" type="ORF">BE18_19690</name>
    <name evidence="2" type="ORF">BE21_08395</name>
</gene>
<proteinExistence type="predicted"/>
<evidence type="ECO:0000313" key="3">
    <source>
        <dbReference type="Proteomes" id="UP000075502"/>
    </source>
</evidence>
<dbReference type="Proteomes" id="UP000075502">
    <property type="component" value="Unassembled WGS sequence"/>
</dbReference>
<sequence length="150" mass="16722">MSTCDMPPPQGDNFAAAARRHLVDSAVLFERQRWDGAVYLSGYVAECSLKLLVERWLLVVGSEFSHRLGKLEAAASGARGFELLVALSPAMRPLRLWRTIAGTVLDQDHPDRRYFTDGWTAHEAESALELASEVYQRTVAEDVLDGRISF</sequence>
<evidence type="ECO:0000313" key="1">
    <source>
        <dbReference type="EMBL" id="KYF96270.1"/>
    </source>
</evidence>
<comment type="caution">
    <text evidence="2">The sequence shown here is derived from an EMBL/GenBank/DDBJ whole genome shotgun (WGS) entry which is preliminary data.</text>
</comment>
<evidence type="ECO:0000313" key="2">
    <source>
        <dbReference type="EMBL" id="KYG11180.1"/>
    </source>
</evidence>
<dbReference type="Proteomes" id="UP000075515">
    <property type="component" value="Unassembled WGS sequence"/>
</dbReference>
<dbReference type="AlphaFoldDB" id="A0A150U2J2"/>
<accession>A0A150U2J2</accession>
<dbReference type="EMBL" id="JEME01000109">
    <property type="protein sequence ID" value="KYG11180.1"/>
    <property type="molecule type" value="Genomic_DNA"/>
</dbReference>
<name>A0A150U2J2_SORCE</name>